<evidence type="ECO:0000313" key="5">
    <source>
        <dbReference type="EMBL" id="KAG8465421.1"/>
    </source>
</evidence>
<evidence type="ECO:0000256" key="1">
    <source>
        <dbReference type="ARBA" id="ARBA00004604"/>
    </source>
</evidence>
<proteinExistence type="predicted"/>
<keyword evidence="2" id="KW-0539">Nucleus</keyword>
<dbReference type="Proteomes" id="UP000751190">
    <property type="component" value="Unassembled WGS sequence"/>
</dbReference>
<evidence type="ECO:0000256" key="2">
    <source>
        <dbReference type="ARBA" id="ARBA00023242"/>
    </source>
</evidence>
<name>A0A8J5XI52_DIALT</name>
<accession>A0A8J5XI52</accession>
<feature type="domain" description="Fcf2 pre-rRNA processing C-terminal" evidence="4">
    <location>
        <begin position="67"/>
        <end position="158"/>
    </location>
</feature>
<feature type="region of interest" description="Disordered" evidence="3">
    <location>
        <begin position="162"/>
        <end position="190"/>
    </location>
</feature>
<dbReference type="Pfam" id="PF08698">
    <property type="entry name" value="Fcf2"/>
    <property type="match status" value="1"/>
</dbReference>
<evidence type="ECO:0000256" key="3">
    <source>
        <dbReference type="SAM" id="MobiDB-lite"/>
    </source>
</evidence>
<keyword evidence="6" id="KW-1185">Reference proteome</keyword>
<sequence>MAPPRKDRLEPLIGFGVDGIATLSAQATAAPKRVAKVGSVAGNSHALNAFDSRMIPVIAKRTPAAPSSAWHEIGKAEMTRELKDDLNVVAMLGVIDPKRFYKRSDYKKGKLPTNVHVGTIVEGPTEFRSARLARSERRTNMVAELMADSKVRSYAKRKFLEVQTQSQRGGRNASKAKAKARKPKWAANRH</sequence>
<organism evidence="5 6">
    <name type="scientific">Diacronema lutheri</name>
    <name type="common">Unicellular marine alga</name>
    <name type="synonym">Monochrysis lutheri</name>
    <dbReference type="NCBI Taxonomy" id="2081491"/>
    <lineage>
        <taxon>Eukaryota</taxon>
        <taxon>Haptista</taxon>
        <taxon>Haptophyta</taxon>
        <taxon>Pavlovophyceae</taxon>
        <taxon>Pavlovales</taxon>
        <taxon>Pavlovaceae</taxon>
        <taxon>Diacronema</taxon>
    </lineage>
</organism>
<protein>
    <recommendedName>
        <fullName evidence="4">Fcf2 pre-rRNA processing C-terminal domain-containing protein</fullName>
    </recommendedName>
</protein>
<comment type="subcellular location">
    <subcellularLocation>
        <location evidence="1">Nucleus</location>
        <location evidence="1">Nucleolus</location>
    </subcellularLocation>
</comment>
<dbReference type="OrthoDB" id="427886at2759"/>
<reference evidence="5" key="1">
    <citation type="submission" date="2021-05" db="EMBL/GenBank/DDBJ databases">
        <title>The genome of the haptophyte Pavlova lutheri (Diacronema luteri, Pavlovales) - a model for lipid biosynthesis in eukaryotic algae.</title>
        <authorList>
            <person name="Hulatt C.J."/>
            <person name="Posewitz M.C."/>
        </authorList>
    </citation>
    <scope>NUCLEOTIDE SEQUENCE</scope>
    <source>
        <strain evidence="5">NIVA-4/92</strain>
    </source>
</reference>
<dbReference type="EMBL" id="JAGTXO010000010">
    <property type="protein sequence ID" value="KAG8465421.1"/>
    <property type="molecule type" value="Genomic_DNA"/>
</dbReference>
<dbReference type="InterPro" id="IPR039883">
    <property type="entry name" value="Fcf2/DNTTIP2"/>
</dbReference>
<dbReference type="PANTHER" id="PTHR21686">
    <property type="entry name" value="DEOXYNUCLEOTIDYLTRANSFERASE TERMINAL-INTERACTING PROTEIN 2"/>
    <property type="match status" value="1"/>
</dbReference>
<dbReference type="GO" id="GO:0005730">
    <property type="term" value="C:nucleolus"/>
    <property type="evidence" value="ECO:0007669"/>
    <property type="project" value="UniProtKB-SubCell"/>
</dbReference>
<dbReference type="InterPro" id="IPR014810">
    <property type="entry name" value="Fcf2_C"/>
</dbReference>
<gene>
    <name evidence="5" type="ORF">KFE25_002728</name>
</gene>
<dbReference type="GO" id="GO:0003723">
    <property type="term" value="F:RNA binding"/>
    <property type="evidence" value="ECO:0007669"/>
    <property type="project" value="TreeGrafter"/>
</dbReference>
<dbReference type="AlphaFoldDB" id="A0A8J5XI52"/>
<dbReference type="GO" id="GO:0006396">
    <property type="term" value="P:RNA processing"/>
    <property type="evidence" value="ECO:0007669"/>
    <property type="project" value="TreeGrafter"/>
</dbReference>
<comment type="caution">
    <text evidence="5">The sequence shown here is derived from an EMBL/GenBank/DDBJ whole genome shotgun (WGS) entry which is preliminary data.</text>
</comment>
<evidence type="ECO:0000313" key="6">
    <source>
        <dbReference type="Proteomes" id="UP000751190"/>
    </source>
</evidence>
<evidence type="ECO:0000259" key="4">
    <source>
        <dbReference type="Pfam" id="PF08698"/>
    </source>
</evidence>
<feature type="compositionally biased region" description="Basic residues" evidence="3">
    <location>
        <begin position="174"/>
        <end position="190"/>
    </location>
</feature>
<dbReference type="PANTHER" id="PTHR21686:SF12">
    <property type="entry name" value="DEOXYNUCLEOTIDYLTRANSFERASE TERMINAL-INTERACTING PROTEIN 2"/>
    <property type="match status" value="1"/>
</dbReference>